<keyword evidence="3" id="KW-1185">Reference proteome</keyword>
<protein>
    <submittedName>
        <fullName evidence="2">Uncharacterized protein</fullName>
    </submittedName>
</protein>
<feature type="compositionally biased region" description="Basic and acidic residues" evidence="1">
    <location>
        <begin position="1"/>
        <end position="11"/>
    </location>
</feature>
<feature type="region of interest" description="Disordered" evidence="1">
    <location>
        <begin position="284"/>
        <end position="319"/>
    </location>
</feature>
<evidence type="ECO:0000313" key="3">
    <source>
        <dbReference type="Proteomes" id="UP001153328"/>
    </source>
</evidence>
<dbReference type="EMBL" id="CAJVAX010000001">
    <property type="protein sequence ID" value="CAG7606325.1"/>
    <property type="molecule type" value="Genomic_DNA"/>
</dbReference>
<reference evidence="2" key="1">
    <citation type="submission" date="2021-06" db="EMBL/GenBank/DDBJ databases">
        <authorList>
            <person name="Arsene-Ploetze F."/>
        </authorList>
    </citation>
    <scope>NUCLEOTIDE SEQUENCE</scope>
    <source>
        <strain evidence="2">SBRY1</strain>
    </source>
</reference>
<comment type="caution">
    <text evidence="2">The sequence shown here is derived from an EMBL/GenBank/DDBJ whole genome shotgun (WGS) entry which is preliminary data.</text>
</comment>
<sequence>MDHGRPGERPVLRRQPALQRQRPDDQLPLHHRHHQGRAQPLGHPRRQRPVRWPVHLLQRCTAQRVGLQPDEEAGRDHPRHRRRQQQGSAGHLLRGRHDLRLPLGRHRERRPGQHQLRRLRQRLQRRHRLPGRRVQDVAARHHLLLHRRLHQARRRRQQRGDRRGQLVQLQHRQGRLDLDRPRGPGQQRLRVLRVGELLGQVPAPLQLQAPTRVQRRQHHLPAGRHLLPAERPERPGLLAPVGQLPRQVPAPLQLHRLHRLERRLQRLGLRHLLGRRRELGPRVPLGALTPGRTVKRRTAGPTGGTALRRSAKAGPGQGVRPVERVFRRVPEGVSPDISQIIAPSRCLDLM</sequence>
<feature type="region of interest" description="Disordered" evidence="1">
    <location>
        <begin position="63"/>
        <end position="98"/>
    </location>
</feature>
<evidence type="ECO:0000313" key="2">
    <source>
        <dbReference type="EMBL" id="CAG7606325.1"/>
    </source>
</evidence>
<dbReference type="AlphaFoldDB" id="A0A9W4E6N2"/>
<gene>
    <name evidence="2" type="ORF">SBRY_10916</name>
</gene>
<evidence type="ECO:0000256" key="1">
    <source>
        <dbReference type="SAM" id="MobiDB-lite"/>
    </source>
</evidence>
<name>A0A9W4E6N2_9ACTN</name>
<organism evidence="2 3">
    <name type="scientific">Actinacidiphila bryophytorum</name>
    <dbReference type="NCBI Taxonomy" id="1436133"/>
    <lineage>
        <taxon>Bacteria</taxon>
        <taxon>Bacillati</taxon>
        <taxon>Actinomycetota</taxon>
        <taxon>Actinomycetes</taxon>
        <taxon>Kitasatosporales</taxon>
        <taxon>Streptomycetaceae</taxon>
        <taxon>Actinacidiphila</taxon>
    </lineage>
</organism>
<dbReference type="Proteomes" id="UP001153328">
    <property type="component" value="Unassembled WGS sequence"/>
</dbReference>
<feature type="region of interest" description="Disordered" evidence="1">
    <location>
        <begin position="1"/>
        <end position="49"/>
    </location>
</feature>
<proteinExistence type="predicted"/>
<accession>A0A9W4E6N2</accession>